<dbReference type="InterPro" id="IPR005754">
    <property type="entry name" value="Sortase"/>
</dbReference>
<reference evidence="5 6" key="1">
    <citation type="submission" date="2014-03" db="EMBL/GenBank/DDBJ databases">
        <title>Genomics of Bifidobacteria.</title>
        <authorList>
            <person name="Ventura M."/>
            <person name="Milani C."/>
            <person name="Lugli G.A."/>
        </authorList>
    </citation>
    <scope>NUCLEOTIDE SEQUENCE [LARGE SCALE GENOMIC DNA]</scope>
    <source>
        <strain evidence="5 6">LMG 21589</strain>
    </source>
</reference>
<evidence type="ECO:0000256" key="1">
    <source>
        <dbReference type="ARBA" id="ARBA00022801"/>
    </source>
</evidence>
<feature type="region of interest" description="Disordered" evidence="3">
    <location>
        <begin position="104"/>
        <end position="147"/>
    </location>
</feature>
<dbReference type="AlphaFoldDB" id="A0A087DE08"/>
<dbReference type="Proteomes" id="UP000029033">
    <property type="component" value="Unassembled WGS sequence"/>
</dbReference>
<dbReference type="NCBIfam" id="NF033745">
    <property type="entry name" value="class_C_sortase"/>
    <property type="match status" value="1"/>
</dbReference>
<gene>
    <name evidence="5" type="ORF">BSCA_0254</name>
</gene>
<dbReference type="GeneID" id="85164618"/>
<dbReference type="Pfam" id="PF04203">
    <property type="entry name" value="Sortase"/>
    <property type="match status" value="1"/>
</dbReference>
<feature type="active site" description="Proton donor/acceptor" evidence="2">
    <location>
        <position position="210"/>
    </location>
</feature>
<feature type="active site" description="Acyl-thioester intermediate" evidence="2">
    <location>
        <position position="272"/>
    </location>
</feature>
<keyword evidence="4" id="KW-0812">Transmembrane</keyword>
<name>A0A087DE08_9BIFI</name>
<feature type="compositionally biased region" description="Low complexity" evidence="3">
    <location>
        <begin position="122"/>
        <end position="145"/>
    </location>
</feature>
<accession>A0A087DE08</accession>
<keyword evidence="1" id="KW-0378">Hydrolase</keyword>
<feature type="transmembrane region" description="Helical" evidence="4">
    <location>
        <begin position="28"/>
        <end position="47"/>
    </location>
</feature>
<evidence type="ECO:0000256" key="3">
    <source>
        <dbReference type="SAM" id="MobiDB-lite"/>
    </source>
</evidence>
<dbReference type="Gene3D" id="2.40.260.10">
    <property type="entry name" value="Sortase"/>
    <property type="match status" value="1"/>
</dbReference>
<proteinExistence type="predicted"/>
<keyword evidence="4" id="KW-1133">Transmembrane helix</keyword>
<comment type="caution">
    <text evidence="5">The sequence shown here is derived from an EMBL/GenBank/DDBJ whole genome shotgun (WGS) entry which is preliminary data.</text>
</comment>
<dbReference type="RefSeq" id="WP_231649120.1">
    <property type="nucleotide sequence ID" value="NZ_CAUPKV010000023.1"/>
</dbReference>
<protein>
    <submittedName>
        <fullName evidence="5">Sortase</fullName>
    </submittedName>
</protein>
<dbReference type="InterPro" id="IPR023365">
    <property type="entry name" value="Sortase_dom-sf"/>
</dbReference>
<dbReference type="EMBL" id="JGZO01000012">
    <property type="protein sequence ID" value="KFI93758.1"/>
    <property type="molecule type" value="Genomic_DNA"/>
</dbReference>
<keyword evidence="4" id="KW-0472">Membrane</keyword>
<evidence type="ECO:0000313" key="5">
    <source>
        <dbReference type="EMBL" id="KFI93758.1"/>
    </source>
</evidence>
<dbReference type="NCBIfam" id="TIGR01076">
    <property type="entry name" value="sortase_fam"/>
    <property type="match status" value="1"/>
</dbReference>
<evidence type="ECO:0000256" key="4">
    <source>
        <dbReference type="SAM" id="Phobius"/>
    </source>
</evidence>
<dbReference type="STRING" id="158787.BSCA_0254"/>
<dbReference type="SUPFAM" id="SSF63817">
    <property type="entry name" value="Sortase"/>
    <property type="match status" value="1"/>
</dbReference>
<organism evidence="5 6">
    <name type="scientific">Bifidobacterium scardovii</name>
    <dbReference type="NCBI Taxonomy" id="158787"/>
    <lineage>
        <taxon>Bacteria</taxon>
        <taxon>Bacillati</taxon>
        <taxon>Actinomycetota</taxon>
        <taxon>Actinomycetes</taxon>
        <taxon>Bifidobacteriales</taxon>
        <taxon>Bifidobacteriaceae</taxon>
        <taxon>Bifidobacterium</taxon>
    </lineage>
</organism>
<dbReference type="CDD" id="cd05827">
    <property type="entry name" value="Sortase_C"/>
    <property type="match status" value="1"/>
</dbReference>
<keyword evidence="6" id="KW-1185">Reference proteome</keyword>
<dbReference type="GO" id="GO:0016787">
    <property type="term" value="F:hydrolase activity"/>
    <property type="evidence" value="ECO:0007669"/>
    <property type="project" value="UniProtKB-KW"/>
</dbReference>
<dbReference type="eggNOG" id="COG3764">
    <property type="taxonomic scope" value="Bacteria"/>
</dbReference>
<sequence>MSFEDILDIPGLHAQYRRRRSRALARRIGMAILSLIAVAAIGFPIVAQYRTAQDLETVASHAATPVAGWSEERIDAAFAAARAYNRRLAGQASAEPDVSDLVGASETALPGDSSGVIQTDNSSTAGSSAAGSSAAGSSSGTSSAGTDKDYDSLLNTGNGVMGAISIPSISANLPIYHGTSATALESGIRHLQGSSLPIGGASTHAVLTGHRGLVKAAMFTRLDEVKRGDTFSIMVLGRTMEYRVDRIAVIEPDDTSQLGITPGEDRVTLMTCTPYGVNTHRLLVSGTRVAVDAGKPAADVWQAVRWSAGGVLMAGLALLWIRRGSAPQPRLVRHRA</sequence>
<dbReference type="InterPro" id="IPR042002">
    <property type="entry name" value="Sortase_C"/>
</dbReference>
<evidence type="ECO:0000313" key="6">
    <source>
        <dbReference type="Proteomes" id="UP000029033"/>
    </source>
</evidence>
<evidence type="ECO:0000256" key="2">
    <source>
        <dbReference type="PIRSR" id="PIRSR605754-1"/>
    </source>
</evidence>